<evidence type="ECO:0000256" key="17">
    <source>
        <dbReference type="SAM" id="SignalP"/>
    </source>
</evidence>
<keyword evidence="5" id="KW-0964">Secreted</keyword>
<reference evidence="19" key="1">
    <citation type="submission" date="2021-01" db="EMBL/GenBank/DDBJ databases">
        <authorList>
            <person name="Bezrukov I."/>
        </authorList>
    </citation>
    <scope>NUCLEOTIDE SEQUENCE</scope>
</reference>
<evidence type="ECO:0000256" key="8">
    <source>
        <dbReference type="ARBA" id="ARBA00022729"/>
    </source>
</evidence>
<dbReference type="EMBL" id="LR999457">
    <property type="protein sequence ID" value="CAE6170087.1"/>
    <property type="molecule type" value="Genomic_DNA"/>
</dbReference>
<keyword evidence="6" id="KW-0433">Leucine-rich repeat</keyword>
<evidence type="ECO:0000256" key="9">
    <source>
        <dbReference type="ARBA" id="ARBA00022737"/>
    </source>
</evidence>
<comment type="subcellular location">
    <subcellularLocation>
        <location evidence="2">Membrane</location>
        <topology evidence="2">Single-pass type I membrane protein</topology>
    </subcellularLocation>
    <subcellularLocation>
        <location evidence="1">Secreted</location>
        <location evidence="1">Cell wall</location>
    </subcellularLocation>
</comment>
<evidence type="ECO:0000259" key="18">
    <source>
        <dbReference type="Pfam" id="PF08263"/>
    </source>
</evidence>
<dbReference type="FunFam" id="3.80.10.10:FF:000400">
    <property type="entry name" value="Nuclear pore complex protein NUP107"/>
    <property type="match status" value="1"/>
</dbReference>
<keyword evidence="4" id="KW-0134">Cell wall</keyword>
<keyword evidence="12" id="KW-0675">Receptor</keyword>
<dbReference type="FunFam" id="3.80.10.10:FF:000041">
    <property type="entry name" value="LRR receptor-like serine/threonine-protein kinase ERECTA"/>
    <property type="match status" value="1"/>
</dbReference>
<feature type="chain" id="PRO_5035727206" description="Cell wall hydroxyproline-rich glycoprotein" evidence="17">
    <location>
        <begin position="28"/>
        <end position="410"/>
    </location>
</feature>
<dbReference type="Pfam" id="PF00560">
    <property type="entry name" value="LRR_1"/>
    <property type="match status" value="5"/>
</dbReference>
<accession>A0A8S2AYL5</accession>
<dbReference type="Proteomes" id="UP000682877">
    <property type="component" value="Chromosome 7"/>
</dbReference>
<dbReference type="InterPro" id="IPR051582">
    <property type="entry name" value="LRR_extensin-like_regulator"/>
</dbReference>
<keyword evidence="7" id="KW-0812">Transmembrane</keyword>
<dbReference type="InterPro" id="IPR013210">
    <property type="entry name" value="LRR_N_plant-typ"/>
</dbReference>
<evidence type="ECO:0000256" key="12">
    <source>
        <dbReference type="ARBA" id="ARBA00023170"/>
    </source>
</evidence>
<evidence type="ECO:0000256" key="11">
    <source>
        <dbReference type="ARBA" id="ARBA00023136"/>
    </source>
</evidence>
<comment type="similarity">
    <text evidence="3">Belongs to the RLP family.</text>
</comment>
<feature type="domain" description="Leucine-rich repeat-containing N-terminal plant-type" evidence="18">
    <location>
        <begin position="74"/>
        <end position="108"/>
    </location>
</feature>
<dbReference type="InterPro" id="IPR032675">
    <property type="entry name" value="LRR_dom_sf"/>
</dbReference>
<sequence>MSKKKKGNNFKLLCFFLFLTGLIQTDASFGVGGGVGVGIGGGGGGGGVWIGGGYNNGGNRNTVPGSAPNRVAYNALQAWRSAITEDPSNVLKTWVGSDVCSYKGVFCSGQSITSIDLNHANLKGTLVKDLALLSDLNILHLNSNRFSGQIPDSFKSLASLQELDLSNNKLSGPFPLVTLYIPNLVYLDLRFNSFSGFIPEELFNKRLDAILLNNNQFVGEIPRNLGNSPASVINLANNRFSGEIPTSFGLTGSRVKEVLLLNNQLTGCIPESVGMFSEIEVFDVSYNALMGHVPDTISCLSAIEILNLAHNKFSGEVPDLVCSLRNLINLTVAFNFFSGFSSECSSRISFGFDFVGNCIPGRNMQRPQPDCSGYSGGAMSCFRIPTQPLACAAISVGLREGNNQYYTSSP</sequence>
<keyword evidence="13" id="KW-0325">Glycoprotein</keyword>
<dbReference type="Pfam" id="PF08263">
    <property type="entry name" value="LRRNT_2"/>
    <property type="match status" value="1"/>
</dbReference>
<name>A0A8S2AYL5_ARAAE</name>
<evidence type="ECO:0000256" key="10">
    <source>
        <dbReference type="ARBA" id="ARBA00022989"/>
    </source>
</evidence>
<keyword evidence="14" id="KW-0379">Hydroxylation</keyword>
<evidence type="ECO:0000256" key="7">
    <source>
        <dbReference type="ARBA" id="ARBA00022692"/>
    </source>
</evidence>
<evidence type="ECO:0000256" key="4">
    <source>
        <dbReference type="ARBA" id="ARBA00022512"/>
    </source>
</evidence>
<keyword evidence="9" id="KW-0677">Repeat</keyword>
<evidence type="ECO:0000256" key="2">
    <source>
        <dbReference type="ARBA" id="ARBA00004479"/>
    </source>
</evidence>
<dbReference type="SUPFAM" id="SSF52058">
    <property type="entry name" value="L domain-like"/>
    <property type="match status" value="1"/>
</dbReference>
<keyword evidence="15" id="KW-0961">Cell wall biogenesis/degradation</keyword>
<dbReference type="InterPro" id="IPR001611">
    <property type="entry name" value="Leu-rich_rpt"/>
</dbReference>
<keyword evidence="10" id="KW-1133">Transmembrane helix</keyword>
<keyword evidence="8 17" id="KW-0732">Signal</keyword>
<feature type="signal peptide" evidence="17">
    <location>
        <begin position="1"/>
        <end position="27"/>
    </location>
</feature>
<keyword evidence="11" id="KW-0472">Membrane</keyword>
<dbReference type="AlphaFoldDB" id="A0A8S2AYL5"/>
<organism evidence="19 20">
    <name type="scientific">Arabidopsis arenosa</name>
    <name type="common">Sand rock-cress</name>
    <name type="synonym">Cardaminopsis arenosa</name>
    <dbReference type="NCBI Taxonomy" id="38785"/>
    <lineage>
        <taxon>Eukaryota</taxon>
        <taxon>Viridiplantae</taxon>
        <taxon>Streptophyta</taxon>
        <taxon>Embryophyta</taxon>
        <taxon>Tracheophyta</taxon>
        <taxon>Spermatophyta</taxon>
        <taxon>Magnoliopsida</taxon>
        <taxon>eudicotyledons</taxon>
        <taxon>Gunneridae</taxon>
        <taxon>Pentapetalae</taxon>
        <taxon>rosids</taxon>
        <taxon>malvids</taxon>
        <taxon>Brassicales</taxon>
        <taxon>Brassicaceae</taxon>
        <taxon>Camelineae</taxon>
        <taxon>Arabidopsis</taxon>
    </lineage>
</organism>
<dbReference type="Gene3D" id="3.80.10.10">
    <property type="entry name" value="Ribonuclease Inhibitor"/>
    <property type="match status" value="3"/>
</dbReference>
<dbReference type="GO" id="GO:0016020">
    <property type="term" value="C:membrane"/>
    <property type="evidence" value="ECO:0007669"/>
    <property type="project" value="UniProtKB-SubCell"/>
</dbReference>
<evidence type="ECO:0000313" key="20">
    <source>
        <dbReference type="Proteomes" id="UP000682877"/>
    </source>
</evidence>
<evidence type="ECO:0000256" key="6">
    <source>
        <dbReference type="ARBA" id="ARBA00022614"/>
    </source>
</evidence>
<evidence type="ECO:0000256" key="1">
    <source>
        <dbReference type="ARBA" id="ARBA00004191"/>
    </source>
</evidence>
<evidence type="ECO:0000256" key="14">
    <source>
        <dbReference type="ARBA" id="ARBA00023278"/>
    </source>
</evidence>
<protein>
    <recommendedName>
        <fullName evidence="16">Cell wall hydroxyproline-rich glycoprotein</fullName>
    </recommendedName>
</protein>
<evidence type="ECO:0000313" key="19">
    <source>
        <dbReference type="EMBL" id="CAE6170087.1"/>
    </source>
</evidence>
<keyword evidence="20" id="KW-1185">Reference proteome</keyword>
<evidence type="ECO:0000256" key="13">
    <source>
        <dbReference type="ARBA" id="ARBA00023180"/>
    </source>
</evidence>
<gene>
    <name evidence="19" type="ORF">AARE701A_LOCUS18154</name>
</gene>
<evidence type="ECO:0000256" key="16">
    <source>
        <dbReference type="ARBA" id="ARBA00041871"/>
    </source>
</evidence>
<proteinExistence type="inferred from homology"/>
<evidence type="ECO:0000256" key="5">
    <source>
        <dbReference type="ARBA" id="ARBA00022525"/>
    </source>
</evidence>
<evidence type="ECO:0000256" key="3">
    <source>
        <dbReference type="ARBA" id="ARBA00009592"/>
    </source>
</evidence>
<dbReference type="GO" id="GO:0071555">
    <property type="term" value="P:cell wall organization"/>
    <property type="evidence" value="ECO:0007669"/>
    <property type="project" value="UniProtKB-KW"/>
</dbReference>
<dbReference type="PANTHER" id="PTHR32093:SF86">
    <property type="entry name" value="EXTENSIN-LIKE PROTEIN"/>
    <property type="match status" value="1"/>
</dbReference>
<dbReference type="PANTHER" id="PTHR32093">
    <property type="entry name" value="LEUCINE-RICH REPEAT EXTENSIN-LIKE PROTEIN 3-RELATED"/>
    <property type="match status" value="1"/>
</dbReference>
<evidence type="ECO:0000256" key="15">
    <source>
        <dbReference type="ARBA" id="ARBA00023316"/>
    </source>
</evidence>
<dbReference type="PROSITE" id="PS51450">
    <property type="entry name" value="LRR"/>
    <property type="match status" value="1"/>
</dbReference>
<dbReference type="PRINTS" id="PR00019">
    <property type="entry name" value="LEURICHRPT"/>
</dbReference>